<evidence type="ECO:0000313" key="2">
    <source>
        <dbReference type="Proteomes" id="UP000887116"/>
    </source>
</evidence>
<evidence type="ECO:0000313" key="1">
    <source>
        <dbReference type="EMBL" id="GFQ79598.1"/>
    </source>
</evidence>
<dbReference type="OrthoDB" id="6458516at2759"/>
<accession>A0A8X6FGL2</accession>
<dbReference type="AlphaFoldDB" id="A0A8X6FGL2"/>
<reference evidence="1" key="1">
    <citation type="submission" date="2020-07" db="EMBL/GenBank/DDBJ databases">
        <title>Multicomponent nature underlies the extraordinary mechanical properties of spider dragline silk.</title>
        <authorList>
            <person name="Kono N."/>
            <person name="Nakamura H."/>
            <person name="Mori M."/>
            <person name="Yoshida Y."/>
            <person name="Ohtoshi R."/>
            <person name="Malay A.D."/>
            <person name="Moran D.A.P."/>
            <person name="Tomita M."/>
            <person name="Numata K."/>
            <person name="Arakawa K."/>
        </authorList>
    </citation>
    <scope>NUCLEOTIDE SEQUENCE</scope>
</reference>
<comment type="caution">
    <text evidence="1">The sequence shown here is derived from an EMBL/GenBank/DDBJ whole genome shotgun (WGS) entry which is preliminary data.</text>
</comment>
<gene>
    <name evidence="1" type="ORF">TNCT_283991</name>
</gene>
<name>A0A8X6FGL2_TRICU</name>
<organism evidence="1 2">
    <name type="scientific">Trichonephila clavata</name>
    <name type="common">Joro spider</name>
    <name type="synonym">Nephila clavata</name>
    <dbReference type="NCBI Taxonomy" id="2740835"/>
    <lineage>
        <taxon>Eukaryota</taxon>
        <taxon>Metazoa</taxon>
        <taxon>Ecdysozoa</taxon>
        <taxon>Arthropoda</taxon>
        <taxon>Chelicerata</taxon>
        <taxon>Arachnida</taxon>
        <taxon>Araneae</taxon>
        <taxon>Araneomorphae</taxon>
        <taxon>Entelegynae</taxon>
        <taxon>Araneoidea</taxon>
        <taxon>Nephilidae</taxon>
        <taxon>Trichonephila</taxon>
    </lineage>
</organism>
<protein>
    <submittedName>
        <fullName evidence="1">Uncharacterized protein</fullName>
    </submittedName>
</protein>
<keyword evidence="2" id="KW-1185">Reference proteome</keyword>
<sequence>MIQNTKTIVERAEEKRQTIGVPTVYSLMIYKMCEGLDLPVTLAAATDKKMWVAKKKPRDKEKRPVPKVYSKTVLMFCEALDIDAELSHSTKREHSFENQLKPAKPLPMVHSIMIFKMCEALGLSAELNTEMKPSAFSKC</sequence>
<dbReference type="EMBL" id="BMAO01002286">
    <property type="protein sequence ID" value="GFQ79598.1"/>
    <property type="molecule type" value="Genomic_DNA"/>
</dbReference>
<dbReference type="Proteomes" id="UP000887116">
    <property type="component" value="Unassembled WGS sequence"/>
</dbReference>
<proteinExistence type="predicted"/>